<keyword evidence="4" id="KW-0548">Nucleotidyltransferase</keyword>
<evidence type="ECO:0000313" key="7">
    <source>
        <dbReference type="EMBL" id="TPX58804.1"/>
    </source>
</evidence>
<keyword evidence="8" id="KW-1185">Reference proteome</keyword>
<feature type="domain" description="RNA polymerase Rpb1" evidence="6">
    <location>
        <begin position="13"/>
        <end position="78"/>
    </location>
</feature>
<dbReference type="Pfam" id="PF04997">
    <property type="entry name" value="RNA_pol_Rpb1_1"/>
    <property type="match status" value="1"/>
</dbReference>
<dbReference type="SUPFAM" id="SSF64484">
    <property type="entry name" value="beta and beta-prime subunits of DNA dependent RNA-polymerase"/>
    <property type="match status" value="1"/>
</dbReference>
<gene>
    <name evidence="7" type="ORF">PhCBS80983_g02912</name>
</gene>
<accession>A0A507E4N5</accession>
<dbReference type="Gene3D" id="4.10.860.120">
    <property type="entry name" value="RNA polymerase II, clamp domain"/>
    <property type="match status" value="1"/>
</dbReference>
<evidence type="ECO:0000313" key="8">
    <source>
        <dbReference type="Proteomes" id="UP000318582"/>
    </source>
</evidence>
<evidence type="ECO:0000256" key="3">
    <source>
        <dbReference type="ARBA" id="ARBA00022679"/>
    </source>
</evidence>
<organism evidence="7 8">
    <name type="scientific">Powellomyces hirtus</name>
    <dbReference type="NCBI Taxonomy" id="109895"/>
    <lineage>
        <taxon>Eukaryota</taxon>
        <taxon>Fungi</taxon>
        <taxon>Fungi incertae sedis</taxon>
        <taxon>Chytridiomycota</taxon>
        <taxon>Chytridiomycota incertae sedis</taxon>
        <taxon>Chytridiomycetes</taxon>
        <taxon>Spizellomycetales</taxon>
        <taxon>Powellomycetaceae</taxon>
        <taxon>Powellomyces</taxon>
    </lineage>
</organism>
<dbReference type="GO" id="GO:0003899">
    <property type="term" value="F:DNA-directed RNA polymerase activity"/>
    <property type="evidence" value="ECO:0007669"/>
    <property type="project" value="UniProtKB-EC"/>
</dbReference>
<name>A0A507E4N5_9FUNG</name>
<evidence type="ECO:0000256" key="5">
    <source>
        <dbReference type="ARBA" id="ARBA00023163"/>
    </source>
</evidence>
<dbReference type="Proteomes" id="UP000318582">
    <property type="component" value="Unassembled WGS sequence"/>
</dbReference>
<dbReference type="EC" id="2.7.7.6" evidence="1"/>
<evidence type="ECO:0000256" key="4">
    <source>
        <dbReference type="ARBA" id="ARBA00022695"/>
    </source>
</evidence>
<proteinExistence type="predicted"/>
<dbReference type="STRING" id="109895.A0A507E4N5"/>
<dbReference type="GO" id="GO:0003677">
    <property type="term" value="F:DNA binding"/>
    <property type="evidence" value="ECO:0007669"/>
    <property type="project" value="InterPro"/>
</dbReference>
<dbReference type="InterPro" id="IPR044893">
    <property type="entry name" value="RNA_pol_Rpb1_clamp_domain"/>
</dbReference>
<dbReference type="GO" id="GO:0006351">
    <property type="term" value="P:DNA-templated transcription"/>
    <property type="evidence" value="ECO:0007669"/>
    <property type="project" value="InterPro"/>
</dbReference>
<evidence type="ECO:0000256" key="1">
    <source>
        <dbReference type="ARBA" id="ARBA00012418"/>
    </source>
</evidence>
<keyword evidence="2 7" id="KW-0240">DNA-directed RNA polymerase</keyword>
<dbReference type="GO" id="GO:0000428">
    <property type="term" value="C:DNA-directed RNA polymerase complex"/>
    <property type="evidence" value="ECO:0007669"/>
    <property type="project" value="UniProtKB-KW"/>
</dbReference>
<dbReference type="EMBL" id="QEAQ01000032">
    <property type="protein sequence ID" value="TPX58804.1"/>
    <property type="molecule type" value="Genomic_DNA"/>
</dbReference>
<evidence type="ECO:0000256" key="2">
    <source>
        <dbReference type="ARBA" id="ARBA00022478"/>
    </source>
</evidence>
<dbReference type="InterPro" id="IPR007080">
    <property type="entry name" value="RNA_pol_Rpb1_1"/>
</dbReference>
<protein>
    <recommendedName>
        <fullName evidence="1">DNA-directed RNA polymerase</fullName>
        <ecNumber evidence="1">2.7.7.6</ecNumber>
    </recommendedName>
</protein>
<reference evidence="7 8" key="1">
    <citation type="journal article" date="2019" name="Sci. Rep.">
        <title>Comparative genomics of chytrid fungi reveal insights into the obligate biotrophic and pathogenic lifestyle of Synchytrium endobioticum.</title>
        <authorList>
            <person name="van de Vossenberg B.T.L.H."/>
            <person name="Warris S."/>
            <person name="Nguyen H.D.T."/>
            <person name="van Gent-Pelzer M.P.E."/>
            <person name="Joly D.L."/>
            <person name="van de Geest H.C."/>
            <person name="Bonants P.J.M."/>
            <person name="Smith D.S."/>
            <person name="Levesque C.A."/>
            <person name="van der Lee T.A.J."/>
        </authorList>
    </citation>
    <scope>NUCLEOTIDE SEQUENCE [LARGE SCALE GENOMIC DNA]</scope>
    <source>
        <strain evidence="7 8">CBS 809.83</strain>
    </source>
</reference>
<evidence type="ECO:0000259" key="6">
    <source>
        <dbReference type="Pfam" id="PF04997"/>
    </source>
</evidence>
<keyword evidence="3" id="KW-0808">Transferase</keyword>
<comment type="caution">
    <text evidence="7">The sequence shown here is derived from an EMBL/GenBank/DDBJ whole genome shotgun (WGS) entry which is preliminary data.</text>
</comment>
<keyword evidence="5" id="KW-0804">Transcription</keyword>
<dbReference type="AlphaFoldDB" id="A0A507E4N5"/>
<sequence>MSYQRTPSTAPVRKIKRVQFGILSPEEIVAHSTAKIEHAEVYERGQPKSGGLADVRLGCMEKNMKCYTCSENMNNCQVVSVTLNSNGLCITWASSKP</sequence>